<dbReference type="eggNOG" id="COG1173">
    <property type="taxonomic scope" value="Bacteria"/>
</dbReference>
<evidence type="ECO:0000313" key="9">
    <source>
        <dbReference type="EMBL" id="ADB50663.1"/>
    </source>
</evidence>
<name>D3F5J6_CONWI</name>
<dbReference type="InterPro" id="IPR050366">
    <property type="entry name" value="BP-dependent_transpt_permease"/>
</dbReference>
<dbReference type="InterPro" id="IPR035906">
    <property type="entry name" value="MetI-like_sf"/>
</dbReference>
<dbReference type="Pfam" id="PF12911">
    <property type="entry name" value="OppC_N"/>
    <property type="match status" value="1"/>
</dbReference>
<comment type="subcellular location">
    <subcellularLocation>
        <location evidence="1 7">Cell membrane</location>
        <topology evidence="1 7">Multi-pass membrane protein</topology>
    </subcellularLocation>
</comment>
<dbReference type="GO" id="GO:0005886">
    <property type="term" value="C:plasma membrane"/>
    <property type="evidence" value="ECO:0007669"/>
    <property type="project" value="UniProtKB-SubCell"/>
</dbReference>
<evidence type="ECO:0000256" key="4">
    <source>
        <dbReference type="ARBA" id="ARBA00022692"/>
    </source>
</evidence>
<keyword evidence="4 7" id="KW-0812">Transmembrane</keyword>
<keyword evidence="2 7" id="KW-0813">Transport</keyword>
<feature type="transmembrane region" description="Helical" evidence="7">
    <location>
        <begin position="148"/>
        <end position="165"/>
    </location>
</feature>
<feature type="transmembrane region" description="Helical" evidence="7">
    <location>
        <begin position="250"/>
        <end position="272"/>
    </location>
</feature>
<dbReference type="CDD" id="cd06261">
    <property type="entry name" value="TM_PBP2"/>
    <property type="match status" value="1"/>
</dbReference>
<dbReference type="SUPFAM" id="SSF161098">
    <property type="entry name" value="MetI-like"/>
    <property type="match status" value="1"/>
</dbReference>
<keyword evidence="10" id="KW-1185">Reference proteome</keyword>
<dbReference type="OrthoDB" id="9812701at2"/>
<evidence type="ECO:0000259" key="8">
    <source>
        <dbReference type="PROSITE" id="PS50928"/>
    </source>
</evidence>
<reference evidence="10" key="2">
    <citation type="submission" date="2010-01" db="EMBL/GenBank/DDBJ databases">
        <title>The complete genome of Conexibacter woesei DSM 14684.</title>
        <authorList>
            <consortium name="US DOE Joint Genome Institute (JGI-PGF)"/>
            <person name="Lucas S."/>
            <person name="Copeland A."/>
            <person name="Lapidus A."/>
            <person name="Glavina del Rio T."/>
            <person name="Dalin E."/>
            <person name="Tice H."/>
            <person name="Bruce D."/>
            <person name="Goodwin L."/>
            <person name="Pitluck S."/>
            <person name="Kyrpides N."/>
            <person name="Mavromatis K."/>
            <person name="Ivanova N."/>
            <person name="Mikhailova N."/>
            <person name="Chertkov O."/>
            <person name="Brettin T."/>
            <person name="Detter J.C."/>
            <person name="Han C."/>
            <person name="Larimer F."/>
            <person name="Land M."/>
            <person name="Hauser L."/>
            <person name="Markowitz V."/>
            <person name="Cheng J.-F."/>
            <person name="Hugenholtz P."/>
            <person name="Woyke T."/>
            <person name="Wu D."/>
            <person name="Pukall R."/>
            <person name="Steenblock K."/>
            <person name="Schneider S."/>
            <person name="Klenk H.-P."/>
            <person name="Eisen J.A."/>
        </authorList>
    </citation>
    <scope>NUCLEOTIDE SEQUENCE [LARGE SCALE GENOMIC DNA]</scope>
    <source>
        <strain evidence="10">DSM 14684 / CIP 108061 / JCM 11494 / NBRC 100937 / ID131577</strain>
    </source>
</reference>
<evidence type="ECO:0000256" key="2">
    <source>
        <dbReference type="ARBA" id="ARBA00022448"/>
    </source>
</evidence>
<organism evidence="9 10">
    <name type="scientific">Conexibacter woesei (strain DSM 14684 / CCUG 47730 / CIP 108061 / JCM 11494 / NBRC 100937 / ID131577)</name>
    <dbReference type="NCBI Taxonomy" id="469383"/>
    <lineage>
        <taxon>Bacteria</taxon>
        <taxon>Bacillati</taxon>
        <taxon>Actinomycetota</taxon>
        <taxon>Thermoleophilia</taxon>
        <taxon>Solirubrobacterales</taxon>
        <taxon>Conexibacteraceae</taxon>
        <taxon>Conexibacter</taxon>
    </lineage>
</organism>
<gene>
    <name evidence="9" type="ordered locus">Cwoe_2238</name>
</gene>
<dbReference type="Proteomes" id="UP000008229">
    <property type="component" value="Chromosome"/>
</dbReference>
<dbReference type="KEGG" id="cwo:Cwoe_2238"/>
<dbReference type="Gene3D" id="1.10.3720.10">
    <property type="entry name" value="MetI-like"/>
    <property type="match status" value="1"/>
</dbReference>
<comment type="similarity">
    <text evidence="7">Belongs to the binding-protein-dependent transport system permease family.</text>
</comment>
<feature type="transmembrane region" description="Helical" evidence="7">
    <location>
        <begin position="211"/>
        <end position="230"/>
    </location>
</feature>
<feature type="transmembrane region" description="Helical" evidence="7">
    <location>
        <begin position="123"/>
        <end position="142"/>
    </location>
</feature>
<dbReference type="EMBL" id="CP001854">
    <property type="protein sequence ID" value="ADB50663.1"/>
    <property type="molecule type" value="Genomic_DNA"/>
</dbReference>
<accession>D3F5J6</accession>
<evidence type="ECO:0000256" key="6">
    <source>
        <dbReference type="ARBA" id="ARBA00023136"/>
    </source>
</evidence>
<proteinExistence type="inferred from homology"/>
<evidence type="ECO:0000256" key="3">
    <source>
        <dbReference type="ARBA" id="ARBA00022475"/>
    </source>
</evidence>
<feature type="domain" description="ABC transmembrane type-1" evidence="8">
    <location>
        <begin position="83"/>
        <end position="273"/>
    </location>
</feature>
<dbReference type="GO" id="GO:0055085">
    <property type="term" value="P:transmembrane transport"/>
    <property type="evidence" value="ECO:0007669"/>
    <property type="project" value="InterPro"/>
</dbReference>
<dbReference type="HOGENOM" id="CLU_028518_5_3_11"/>
<dbReference type="Pfam" id="PF00528">
    <property type="entry name" value="BPD_transp_1"/>
    <property type="match status" value="1"/>
</dbReference>
<dbReference type="PANTHER" id="PTHR43386:SF25">
    <property type="entry name" value="PEPTIDE ABC TRANSPORTER PERMEASE PROTEIN"/>
    <property type="match status" value="1"/>
</dbReference>
<feature type="transmembrane region" description="Helical" evidence="7">
    <location>
        <begin position="21"/>
        <end position="44"/>
    </location>
</feature>
<protein>
    <submittedName>
        <fullName evidence="9">Binding-protein-dependent transport systems inner membrane component</fullName>
    </submittedName>
</protein>
<reference evidence="9 10" key="1">
    <citation type="journal article" date="2010" name="Stand. Genomic Sci.">
        <title>Complete genome sequence of Conexibacter woesei type strain (ID131577).</title>
        <authorList>
            <person name="Pukall R."/>
            <person name="Lapidus A."/>
            <person name="Glavina Del Rio T."/>
            <person name="Copeland A."/>
            <person name="Tice H."/>
            <person name="Cheng J.-F."/>
            <person name="Lucas S."/>
            <person name="Chen F."/>
            <person name="Nolan M."/>
            <person name="Bruce D."/>
            <person name="Goodwin L."/>
            <person name="Pitluck S."/>
            <person name="Mavromatis K."/>
            <person name="Ivanova N."/>
            <person name="Ovchinnikova G."/>
            <person name="Pati A."/>
            <person name="Chen A."/>
            <person name="Palaniappan K."/>
            <person name="Land M."/>
            <person name="Hauser L."/>
            <person name="Chang Y.-J."/>
            <person name="Jeffries C.D."/>
            <person name="Chain P."/>
            <person name="Meincke L."/>
            <person name="Sims D."/>
            <person name="Brettin T."/>
            <person name="Detter J.C."/>
            <person name="Rohde M."/>
            <person name="Goeker M."/>
            <person name="Bristow J."/>
            <person name="Eisen J.A."/>
            <person name="Markowitz V."/>
            <person name="Kyrpides N.C."/>
            <person name="Klenk H.-P."/>
            <person name="Hugenholtz P."/>
        </authorList>
    </citation>
    <scope>NUCLEOTIDE SEQUENCE [LARGE SCALE GENOMIC DNA]</scope>
    <source>
        <strain evidence="10">DSM 14684 / CIP 108061 / JCM 11494 / NBRC 100937 / ID131577</strain>
    </source>
</reference>
<dbReference type="PANTHER" id="PTHR43386">
    <property type="entry name" value="OLIGOPEPTIDE TRANSPORT SYSTEM PERMEASE PROTEIN APPC"/>
    <property type="match status" value="1"/>
</dbReference>
<keyword evidence="6 7" id="KW-0472">Membrane</keyword>
<evidence type="ECO:0000256" key="1">
    <source>
        <dbReference type="ARBA" id="ARBA00004651"/>
    </source>
</evidence>
<sequence precursor="true">MLRRRRAGTTTLGRRTRSLGVVGVCSAVVIAVAALIAVFGPLLAPHDPNASQLSNAFFGPAAGHPLGFDGQGRDLLSRLLAGARTSLLGPLFVVAVSMTAGVSIAIACAWFGGRVDRAASAALNVLFAFPAILLAVVATTVFGPGLVAASLALSIAYTPYIARVVRSAAVRERYQQYVEALEVQGLPGRVICLRHLVPNVAPIVVAQGTTLFGYAMVDLAAISYIGLGVQPPDADWGVMVAQGQSGVLQGYPAESLAAGGCIVVVVVAFNLLGERLSARSGSAPSPAAPEEAAA</sequence>
<dbReference type="STRING" id="469383.Cwoe_2238"/>
<dbReference type="AlphaFoldDB" id="D3F5J6"/>
<feature type="transmembrane region" description="Helical" evidence="7">
    <location>
        <begin position="87"/>
        <end position="111"/>
    </location>
</feature>
<evidence type="ECO:0000256" key="5">
    <source>
        <dbReference type="ARBA" id="ARBA00022989"/>
    </source>
</evidence>
<evidence type="ECO:0000313" key="10">
    <source>
        <dbReference type="Proteomes" id="UP000008229"/>
    </source>
</evidence>
<keyword evidence="5 7" id="KW-1133">Transmembrane helix</keyword>
<evidence type="ECO:0000256" key="7">
    <source>
        <dbReference type="RuleBase" id="RU363032"/>
    </source>
</evidence>
<dbReference type="InterPro" id="IPR025966">
    <property type="entry name" value="OppC_N"/>
</dbReference>
<keyword evidence="3" id="KW-1003">Cell membrane</keyword>
<dbReference type="PROSITE" id="PS50928">
    <property type="entry name" value="ABC_TM1"/>
    <property type="match status" value="1"/>
</dbReference>
<dbReference type="InterPro" id="IPR000515">
    <property type="entry name" value="MetI-like"/>
</dbReference>